<proteinExistence type="predicted"/>
<dbReference type="OrthoDB" id="9980144at2"/>
<organism evidence="2 3">
    <name type="scientific">Alcanivorax profundi</name>
    <dbReference type="NCBI Taxonomy" id="2338368"/>
    <lineage>
        <taxon>Bacteria</taxon>
        <taxon>Pseudomonadati</taxon>
        <taxon>Pseudomonadota</taxon>
        <taxon>Gammaproteobacteria</taxon>
        <taxon>Oceanospirillales</taxon>
        <taxon>Alcanivoracaceae</taxon>
        <taxon>Alcanivorax</taxon>
    </lineage>
</organism>
<keyword evidence="1" id="KW-0812">Transmembrane</keyword>
<evidence type="ECO:0000256" key="1">
    <source>
        <dbReference type="SAM" id="Phobius"/>
    </source>
</evidence>
<keyword evidence="1" id="KW-1133">Transmembrane helix</keyword>
<dbReference type="RefSeq" id="WP_022983775.1">
    <property type="nucleotide sequence ID" value="NZ_CAXGPP010000076.1"/>
</dbReference>
<keyword evidence="1" id="KW-0472">Membrane</keyword>
<evidence type="ECO:0000313" key="3">
    <source>
        <dbReference type="Proteomes" id="UP000283734"/>
    </source>
</evidence>
<accession>A0A418XUC0</accession>
<dbReference type="AlphaFoldDB" id="A0A418XUC0"/>
<protein>
    <submittedName>
        <fullName evidence="2">Uncharacterized protein</fullName>
    </submittedName>
</protein>
<sequence length="68" mass="7335">MSQLTRQRLFISLVALLNLFLAAVLVLNHHDGLPLAVIGIVLLPLAWLTGRQPSVSALPLTETDNHAA</sequence>
<name>A0A418XUC0_9GAMM</name>
<dbReference type="Proteomes" id="UP000283734">
    <property type="component" value="Unassembled WGS sequence"/>
</dbReference>
<evidence type="ECO:0000313" key="2">
    <source>
        <dbReference type="EMBL" id="RJG16207.1"/>
    </source>
</evidence>
<gene>
    <name evidence="2" type="ORF">D4A39_15565</name>
</gene>
<reference evidence="2 3" key="1">
    <citation type="submission" date="2018-09" db="EMBL/GenBank/DDBJ databases">
        <title>Alcanivorax profundi sp. nov., isolated from 1000 m-depth seawater of the Mariana Trench.</title>
        <authorList>
            <person name="Liu J."/>
        </authorList>
    </citation>
    <scope>NUCLEOTIDE SEQUENCE [LARGE SCALE GENOMIC DNA]</scope>
    <source>
        <strain evidence="2 3">MTEO17</strain>
    </source>
</reference>
<comment type="caution">
    <text evidence="2">The sequence shown here is derived from an EMBL/GenBank/DDBJ whole genome shotgun (WGS) entry which is preliminary data.</text>
</comment>
<dbReference type="EMBL" id="QYYA01000006">
    <property type="protein sequence ID" value="RJG16207.1"/>
    <property type="molecule type" value="Genomic_DNA"/>
</dbReference>
<feature type="transmembrane region" description="Helical" evidence="1">
    <location>
        <begin position="32"/>
        <end position="50"/>
    </location>
</feature>
<keyword evidence="3" id="KW-1185">Reference proteome</keyword>